<comment type="similarity">
    <text evidence="16">Belongs to the SEDS family. FtsW subfamily.</text>
</comment>
<gene>
    <name evidence="23" type="ORF">A2310_01195</name>
</gene>
<accession>A0A1F4SYA5</accession>
<evidence type="ECO:0000256" key="15">
    <source>
        <dbReference type="ARBA" id="ARBA00033270"/>
    </source>
</evidence>
<evidence type="ECO:0000256" key="4">
    <source>
        <dbReference type="ARBA" id="ARBA00022618"/>
    </source>
</evidence>
<evidence type="ECO:0000256" key="3">
    <source>
        <dbReference type="ARBA" id="ARBA00022475"/>
    </source>
</evidence>
<sequence length="369" mass="40437">MQVSRSKTLNKKKPPDLVFLSSVAALLLFGTIMIFSSSSVMGLKVGDSFYYLKRHILYLMTGFFAFSFALNLDLNKLKKSTFPVLGVSLFLLLLLFVPFFGKSLGGATRWLNFYFFSFQPSELVKFAMILFLASSLSQLKDGIKDFVKGLLPLLVILGVVAGIIIKQPDMGTALSIMATSFLMFFIAGARFVHLFSIFLAGGSAVFVLSFFSAYRLKRLLAFVDPWKDPLGIGFHIIQSLLAVGSGGFFGLGLGNSRQKFYYLPQQYADFIFAVLCEELGFIGAFALIVLFMIFCFRGAKIAAGAKDPFSSLLAFGLISMFFVQTALNIMVVIALIPTTGIPLPFVSYGGTTTIVNLFAVGLLANISRK</sequence>
<feature type="transmembrane region" description="Helical" evidence="22">
    <location>
        <begin position="113"/>
        <end position="134"/>
    </location>
</feature>
<organism evidence="23 24">
    <name type="scientific">candidate division WOR-1 bacterium RIFOXYB2_FULL_37_13</name>
    <dbReference type="NCBI Taxonomy" id="1802579"/>
    <lineage>
        <taxon>Bacteria</taxon>
        <taxon>Bacillati</taxon>
        <taxon>Saganbacteria</taxon>
    </lineage>
</organism>
<dbReference type="PANTHER" id="PTHR30474">
    <property type="entry name" value="CELL CYCLE PROTEIN"/>
    <property type="match status" value="1"/>
</dbReference>
<reference evidence="23 24" key="1">
    <citation type="journal article" date="2016" name="Nat. Commun.">
        <title>Thousands of microbial genomes shed light on interconnected biogeochemical processes in an aquifer system.</title>
        <authorList>
            <person name="Anantharaman K."/>
            <person name="Brown C.T."/>
            <person name="Hug L.A."/>
            <person name="Sharon I."/>
            <person name="Castelle C.J."/>
            <person name="Probst A.J."/>
            <person name="Thomas B.C."/>
            <person name="Singh A."/>
            <person name="Wilkins M.J."/>
            <person name="Karaoz U."/>
            <person name="Brodie E.L."/>
            <person name="Williams K.H."/>
            <person name="Hubbard S.S."/>
            <person name="Banfield J.F."/>
        </authorList>
    </citation>
    <scope>NUCLEOTIDE SEQUENCE [LARGE SCALE GENOMIC DNA]</scope>
</reference>
<evidence type="ECO:0000256" key="8">
    <source>
        <dbReference type="ARBA" id="ARBA00022960"/>
    </source>
</evidence>
<evidence type="ECO:0000256" key="11">
    <source>
        <dbReference type="ARBA" id="ARBA00023136"/>
    </source>
</evidence>
<evidence type="ECO:0000256" key="2">
    <source>
        <dbReference type="ARBA" id="ARBA00004752"/>
    </source>
</evidence>
<dbReference type="GO" id="GO:0032153">
    <property type="term" value="C:cell division site"/>
    <property type="evidence" value="ECO:0007669"/>
    <property type="project" value="TreeGrafter"/>
</dbReference>
<keyword evidence="6" id="KW-0808">Transferase</keyword>
<dbReference type="Pfam" id="PF01098">
    <property type="entry name" value="FTSW_RODA_SPOVE"/>
    <property type="match status" value="1"/>
</dbReference>
<keyword evidence="4 23" id="KW-0132">Cell division</keyword>
<dbReference type="PANTHER" id="PTHR30474:SF2">
    <property type="entry name" value="PEPTIDOGLYCAN GLYCOSYLTRANSFERASE FTSW-RELATED"/>
    <property type="match status" value="1"/>
</dbReference>
<dbReference type="GO" id="GO:0009252">
    <property type="term" value="P:peptidoglycan biosynthetic process"/>
    <property type="evidence" value="ECO:0007669"/>
    <property type="project" value="UniProtKB-KW"/>
</dbReference>
<evidence type="ECO:0000313" key="23">
    <source>
        <dbReference type="EMBL" id="OGC25390.1"/>
    </source>
</evidence>
<evidence type="ECO:0000256" key="7">
    <source>
        <dbReference type="ARBA" id="ARBA00022692"/>
    </source>
</evidence>
<evidence type="ECO:0000256" key="20">
    <source>
        <dbReference type="ARBA" id="ARBA00049902"/>
    </source>
</evidence>
<dbReference type="InterPro" id="IPR013437">
    <property type="entry name" value="FtsW"/>
</dbReference>
<comment type="catalytic activity">
    <reaction evidence="20">
        <text>[GlcNAc-(1-&gt;4)-Mur2Ac(oyl-L-Ala-gamma-D-Glu-L-Lys-D-Ala-D-Ala)](n)-di-trans,octa-cis-undecaprenyl diphosphate + beta-D-GlcNAc-(1-&gt;4)-Mur2Ac(oyl-L-Ala-gamma-D-Glu-L-Lys-D-Ala-D-Ala)-di-trans,octa-cis-undecaprenyl diphosphate = [GlcNAc-(1-&gt;4)-Mur2Ac(oyl-L-Ala-gamma-D-Glu-L-Lys-D-Ala-D-Ala)](n+1)-di-trans,octa-cis-undecaprenyl diphosphate + di-trans,octa-cis-undecaprenyl diphosphate + H(+)</text>
        <dbReference type="Rhea" id="RHEA:23708"/>
        <dbReference type="Rhea" id="RHEA-COMP:9602"/>
        <dbReference type="Rhea" id="RHEA-COMP:9603"/>
        <dbReference type="ChEBI" id="CHEBI:15378"/>
        <dbReference type="ChEBI" id="CHEBI:58405"/>
        <dbReference type="ChEBI" id="CHEBI:60033"/>
        <dbReference type="ChEBI" id="CHEBI:78435"/>
        <dbReference type="EC" id="2.4.99.28"/>
    </reaction>
</comment>
<dbReference type="GO" id="GO:0071555">
    <property type="term" value="P:cell wall organization"/>
    <property type="evidence" value="ECO:0007669"/>
    <property type="project" value="UniProtKB-KW"/>
</dbReference>
<keyword evidence="7 22" id="KW-0812">Transmembrane</keyword>
<feature type="transmembrane region" description="Helical" evidence="22">
    <location>
        <begin position="185"/>
        <end position="211"/>
    </location>
</feature>
<feature type="transmembrane region" description="Helical" evidence="22">
    <location>
        <begin position="348"/>
        <end position="366"/>
    </location>
</feature>
<evidence type="ECO:0000256" key="16">
    <source>
        <dbReference type="ARBA" id="ARBA00038053"/>
    </source>
</evidence>
<comment type="function">
    <text evidence="21">Peptidoglycan polymerase that is essential for cell division.</text>
</comment>
<dbReference type="STRING" id="1802579.A2310_01195"/>
<feature type="transmembrane region" description="Helical" evidence="22">
    <location>
        <begin position="17"/>
        <end position="36"/>
    </location>
</feature>
<dbReference type="GO" id="GO:0008955">
    <property type="term" value="F:peptidoglycan glycosyltransferase activity"/>
    <property type="evidence" value="ECO:0007669"/>
    <property type="project" value="UniProtKB-EC"/>
</dbReference>
<dbReference type="EC" id="2.4.99.28" evidence="19"/>
<dbReference type="InterPro" id="IPR001182">
    <property type="entry name" value="FtsW/RodA"/>
</dbReference>
<evidence type="ECO:0000256" key="6">
    <source>
        <dbReference type="ARBA" id="ARBA00022679"/>
    </source>
</evidence>
<evidence type="ECO:0000256" key="1">
    <source>
        <dbReference type="ARBA" id="ARBA00004651"/>
    </source>
</evidence>
<name>A0A1F4SYA5_UNCSA</name>
<feature type="transmembrane region" description="Helical" evidence="22">
    <location>
        <begin position="56"/>
        <end position="74"/>
    </location>
</feature>
<feature type="transmembrane region" description="Helical" evidence="22">
    <location>
        <begin position="81"/>
        <end position="101"/>
    </location>
</feature>
<dbReference type="GO" id="GO:0015648">
    <property type="term" value="F:lipid-linked peptidoglycan transporter activity"/>
    <property type="evidence" value="ECO:0007669"/>
    <property type="project" value="TreeGrafter"/>
</dbReference>
<feature type="transmembrane region" description="Helical" evidence="22">
    <location>
        <begin position="308"/>
        <end position="336"/>
    </location>
</feature>
<evidence type="ECO:0000256" key="13">
    <source>
        <dbReference type="ARBA" id="ARBA00023316"/>
    </source>
</evidence>
<evidence type="ECO:0000313" key="24">
    <source>
        <dbReference type="Proteomes" id="UP000178417"/>
    </source>
</evidence>
<evidence type="ECO:0000256" key="9">
    <source>
        <dbReference type="ARBA" id="ARBA00022984"/>
    </source>
</evidence>
<keyword evidence="9" id="KW-0573">Peptidoglycan synthesis</keyword>
<keyword evidence="13" id="KW-0961">Cell wall biogenesis/degradation</keyword>
<dbReference type="NCBIfam" id="TIGR02614">
    <property type="entry name" value="ftsW"/>
    <property type="match status" value="1"/>
</dbReference>
<keyword evidence="3" id="KW-1003">Cell membrane</keyword>
<keyword evidence="8" id="KW-0133">Cell shape</keyword>
<evidence type="ECO:0000256" key="19">
    <source>
        <dbReference type="ARBA" id="ARBA00044770"/>
    </source>
</evidence>
<dbReference type="Proteomes" id="UP000178417">
    <property type="component" value="Unassembled WGS sequence"/>
</dbReference>
<evidence type="ECO:0000256" key="12">
    <source>
        <dbReference type="ARBA" id="ARBA00023306"/>
    </source>
</evidence>
<evidence type="ECO:0000256" key="17">
    <source>
        <dbReference type="ARBA" id="ARBA00041185"/>
    </source>
</evidence>
<evidence type="ECO:0000256" key="21">
    <source>
        <dbReference type="ARBA" id="ARBA00049966"/>
    </source>
</evidence>
<dbReference type="GO" id="GO:0005886">
    <property type="term" value="C:plasma membrane"/>
    <property type="evidence" value="ECO:0007669"/>
    <property type="project" value="UniProtKB-SubCell"/>
</dbReference>
<comment type="caution">
    <text evidence="23">The sequence shown here is derived from an EMBL/GenBank/DDBJ whole genome shotgun (WGS) entry which is preliminary data.</text>
</comment>
<proteinExistence type="inferred from homology"/>
<dbReference type="AlphaFoldDB" id="A0A1F4SYA5"/>
<evidence type="ECO:0000256" key="5">
    <source>
        <dbReference type="ARBA" id="ARBA00022676"/>
    </source>
</evidence>
<feature type="transmembrane region" description="Helical" evidence="22">
    <location>
        <begin position="146"/>
        <end position="165"/>
    </location>
</feature>
<evidence type="ECO:0000256" key="18">
    <source>
        <dbReference type="ARBA" id="ARBA00041418"/>
    </source>
</evidence>
<keyword evidence="10 22" id="KW-1133">Transmembrane helix</keyword>
<keyword evidence="5" id="KW-0328">Glycosyltransferase</keyword>
<evidence type="ECO:0000256" key="22">
    <source>
        <dbReference type="SAM" id="Phobius"/>
    </source>
</evidence>
<feature type="transmembrane region" description="Helical" evidence="22">
    <location>
        <begin position="271"/>
        <end position="296"/>
    </location>
</feature>
<keyword evidence="11 22" id="KW-0472">Membrane</keyword>
<evidence type="ECO:0000256" key="10">
    <source>
        <dbReference type="ARBA" id="ARBA00022989"/>
    </source>
</evidence>
<comment type="subcellular location">
    <subcellularLocation>
        <location evidence="1">Cell membrane</location>
        <topology evidence="1">Multi-pass membrane protein</topology>
    </subcellularLocation>
</comment>
<dbReference type="GO" id="GO:0008360">
    <property type="term" value="P:regulation of cell shape"/>
    <property type="evidence" value="ECO:0007669"/>
    <property type="project" value="UniProtKB-KW"/>
</dbReference>
<feature type="transmembrane region" description="Helical" evidence="22">
    <location>
        <begin position="232"/>
        <end position="251"/>
    </location>
</feature>
<evidence type="ECO:0000256" key="14">
    <source>
        <dbReference type="ARBA" id="ARBA00032370"/>
    </source>
</evidence>
<keyword evidence="12" id="KW-0131">Cell cycle</keyword>
<comment type="pathway">
    <text evidence="2">Cell wall biogenesis; peptidoglycan biosynthesis.</text>
</comment>
<dbReference type="EMBL" id="MEUB01000001">
    <property type="protein sequence ID" value="OGC25390.1"/>
    <property type="molecule type" value="Genomic_DNA"/>
</dbReference>
<protein>
    <recommendedName>
        <fullName evidence="17">Probable peptidoglycan glycosyltransferase FtsW</fullName>
        <ecNumber evidence="19">2.4.99.28</ecNumber>
    </recommendedName>
    <alternativeName>
        <fullName evidence="18">Cell division protein FtsW</fullName>
    </alternativeName>
    <alternativeName>
        <fullName evidence="15">Cell wall polymerase</fullName>
    </alternativeName>
    <alternativeName>
        <fullName evidence="14">Peptidoglycan polymerase</fullName>
    </alternativeName>
</protein>
<dbReference type="GO" id="GO:0051301">
    <property type="term" value="P:cell division"/>
    <property type="evidence" value="ECO:0007669"/>
    <property type="project" value="UniProtKB-KW"/>
</dbReference>